<evidence type="ECO:0000313" key="3">
    <source>
        <dbReference type="Proteomes" id="UP001596504"/>
    </source>
</evidence>
<comment type="caution">
    <text evidence="2">The sequence shown here is derived from an EMBL/GenBank/DDBJ whole genome shotgun (WGS) entry which is preliminary data.</text>
</comment>
<dbReference type="Proteomes" id="UP001596504">
    <property type="component" value="Unassembled WGS sequence"/>
</dbReference>
<feature type="signal peptide" evidence="1">
    <location>
        <begin position="1"/>
        <end position="18"/>
    </location>
</feature>
<reference evidence="3" key="1">
    <citation type="journal article" date="2019" name="Int. J. Syst. Evol. Microbiol.">
        <title>The Global Catalogue of Microorganisms (GCM) 10K type strain sequencing project: providing services to taxonomists for standard genome sequencing and annotation.</title>
        <authorList>
            <consortium name="The Broad Institute Genomics Platform"/>
            <consortium name="The Broad Institute Genome Sequencing Center for Infectious Disease"/>
            <person name="Wu L."/>
            <person name="Ma J."/>
        </authorList>
    </citation>
    <scope>NUCLEOTIDE SEQUENCE [LARGE SCALE GENOMIC DNA]</scope>
    <source>
        <strain evidence="3">WLHS5</strain>
    </source>
</reference>
<dbReference type="PROSITE" id="PS51257">
    <property type="entry name" value="PROKAR_LIPOPROTEIN"/>
    <property type="match status" value="1"/>
</dbReference>
<accession>A0ABW2LQ57</accession>
<dbReference type="EMBL" id="JBHTCJ010000011">
    <property type="protein sequence ID" value="MFC7343766.1"/>
    <property type="molecule type" value="Genomic_DNA"/>
</dbReference>
<name>A0ABW2LQ57_9PSEU</name>
<keyword evidence="3" id="KW-1185">Reference proteome</keyword>
<gene>
    <name evidence="2" type="ORF">ACFQRI_20365</name>
</gene>
<protein>
    <submittedName>
        <fullName evidence="2">Uncharacterized protein</fullName>
    </submittedName>
</protein>
<organism evidence="2 3">
    <name type="scientific">Saccharopolyspora griseoalba</name>
    <dbReference type="NCBI Taxonomy" id="1431848"/>
    <lineage>
        <taxon>Bacteria</taxon>
        <taxon>Bacillati</taxon>
        <taxon>Actinomycetota</taxon>
        <taxon>Actinomycetes</taxon>
        <taxon>Pseudonocardiales</taxon>
        <taxon>Pseudonocardiaceae</taxon>
        <taxon>Saccharopolyspora</taxon>
    </lineage>
</organism>
<evidence type="ECO:0000313" key="2">
    <source>
        <dbReference type="EMBL" id="MFC7343766.1"/>
    </source>
</evidence>
<sequence>MIRLLPAALVLLAAAGCAGESMQPKVRQQLHARVAELKTAAMSHDRAGAEVALTSLHREIAAAVSSGDLDSEAAGQIMVAADRVAEDVRTIPQPARARVTVTVSPEPSRKAKDHG</sequence>
<dbReference type="RefSeq" id="WP_380670985.1">
    <property type="nucleotide sequence ID" value="NZ_JBHTCJ010000011.1"/>
</dbReference>
<keyword evidence="1" id="KW-0732">Signal</keyword>
<proteinExistence type="predicted"/>
<evidence type="ECO:0000256" key="1">
    <source>
        <dbReference type="SAM" id="SignalP"/>
    </source>
</evidence>
<feature type="chain" id="PRO_5046832766" evidence="1">
    <location>
        <begin position="19"/>
        <end position="115"/>
    </location>
</feature>